<proteinExistence type="predicted"/>
<dbReference type="Proteomes" id="UP000245014">
    <property type="component" value="Unassembled WGS sequence"/>
</dbReference>
<evidence type="ECO:0000313" key="2">
    <source>
        <dbReference type="EMBL" id="PWE21686.1"/>
    </source>
</evidence>
<gene>
    <name evidence="2" type="ORF">DF188_05585</name>
    <name evidence="1" type="ORF">Q6A80_05425</name>
</gene>
<evidence type="ECO:0008006" key="4">
    <source>
        <dbReference type="Google" id="ProtNLM"/>
    </source>
</evidence>
<sequence>MINENKKEKIEIYFDKECPFCNSYVNYLKLKDGYLLVLKNAREHKDELDFTKLDINKGFIVVYKDNFYQADMALKFINSIVKKDTFIGKMHFLFKYDNFFSRFLYKSLFHFRSLLLIILNKSRKI</sequence>
<reference evidence="1" key="3">
    <citation type="submission" date="2023-07" db="EMBL/GenBank/DDBJ databases">
        <authorList>
            <person name="Zhang M."/>
            <person name="Zhou G."/>
        </authorList>
    </citation>
    <scope>NUCLEOTIDE SEQUENCE</scope>
    <source>
        <strain evidence="1">BJSY19SF1-2</strain>
    </source>
</reference>
<evidence type="ECO:0000313" key="3">
    <source>
        <dbReference type="Proteomes" id="UP000245014"/>
    </source>
</evidence>
<evidence type="ECO:0000313" key="1">
    <source>
        <dbReference type="EMBL" id="MDX4069164.1"/>
    </source>
</evidence>
<dbReference type="Proteomes" id="UP001283691">
    <property type="component" value="Unassembled WGS sequence"/>
</dbReference>
<reference evidence="2 3" key="1">
    <citation type="submission" date="2018-05" db="EMBL/GenBank/DDBJ databases">
        <title>Antimicrobial susceptibility testing and genomic analysis of Arcobacter skirrowii strains and one Arcobacter butzleri isolated from German poultry farms.</title>
        <authorList>
            <person name="Haenel I."/>
            <person name="Hotzel H."/>
            <person name="Tomaso H."/>
            <person name="Busch A."/>
        </authorList>
    </citation>
    <scope>NUCLEOTIDE SEQUENCE [LARGE SCALE GENOMIC DNA]</scope>
    <source>
        <strain evidence="2">17-1208-2</strain>
        <strain evidence="3">v</strain>
    </source>
</reference>
<reference evidence="1" key="2">
    <citation type="journal article" date="2023" name="Front. Microbiol.">
        <title>Genomic diversity and taxonomic marker for Arcobacter species.</title>
        <authorList>
            <person name="Zhou G."/>
            <person name="Gu Y."/>
            <person name="Wang H."/>
            <person name="Chen X."/>
            <person name="Zhang X."/>
            <person name="Shao Z."/>
            <person name="Yan X."/>
            <person name="Zhang J."/>
            <person name="Zhang M."/>
        </authorList>
    </citation>
    <scope>NUCLEOTIDE SEQUENCE</scope>
    <source>
        <strain evidence="1">BJSY19SF1-2</strain>
    </source>
</reference>
<organism evidence="2 3">
    <name type="scientific">Aliarcobacter skirrowii</name>
    <dbReference type="NCBI Taxonomy" id="28200"/>
    <lineage>
        <taxon>Bacteria</taxon>
        <taxon>Pseudomonadati</taxon>
        <taxon>Campylobacterota</taxon>
        <taxon>Epsilonproteobacteria</taxon>
        <taxon>Campylobacterales</taxon>
        <taxon>Arcobacteraceae</taxon>
        <taxon>Aliarcobacter</taxon>
    </lineage>
</organism>
<dbReference type="EMBL" id="JAUQUR010000002">
    <property type="protein sequence ID" value="MDX4069164.1"/>
    <property type="molecule type" value="Genomic_DNA"/>
</dbReference>
<protein>
    <recommendedName>
        <fullName evidence="4">DUF393 domain-containing protein</fullName>
    </recommendedName>
</protein>
<name>A0A2U2C132_9BACT</name>
<dbReference type="AlphaFoldDB" id="A0A2U2C132"/>
<comment type="caution">
    <text evidence="2">The sequence shown here is derived from an EMBL/GenBank/DDBJ whole genome shotgun (WGS) entry which is preliminary data.</text>
</comment>
<dbReference type="EMBL" id="QEYI01000003">
    <property type="protein sequence ID" value="PWE21686.1"/>
    <property type="molecule type" value="Genomic_DNA"/>
</dbReference>
<dbReference type="STRING" id="28200.GCA_001572935_01014"/>
<dbReference type="RefSeq" id="WP_066407516.1">
    <property type="nucleotide sequence ID" value="NZ_JAUQUR010000002.1"/>
</dbReference>
<accession>A0A2U2C132</accession>